<accession>A0A7R9DZ54</accession>
<reference evidence="2" key="1">
    <citation type="submission" date="2020-11" db="EMBL/GenBank/DDBJ databases">
        <authorList>
            <person name="Tran Van P."/>
        </authorList>
    </citation>
    <scope>NUCLEOTIDE SEQUENCE</scope>
</reference>
<evidence type="ECO:0000256" key="1">
    <source>
        <dbReference type="SAM" id="MobiDB-lite"/>
    </source>
</evidence>
<dbReference type="AlphaFoldDB" id="A0A7R9DZ54"/>
<feature type="compositionally biased region" description="Basic and acidic residues" evidence="1">
    <location>
        <begin position="41"/>
        <end position="70"/>
    </location>
</feature>
<name>A0A7R9DZ54_9NEOP</name>
<feature type="region of interest" description="Disordered" evidence="1">
    <location>
        <begin position="41"/>
        <end position="71"/>
    </location>
</feature>
<sequence length="653" mass="73425">MSPNYRASHCPTNITHQTLLPCYLVLTAITSIAISCESSTKEDNKDKCSHSDSEQNQKQGDTKKTGEHQQLKNTTYPSFSYEYYRPRPLLHKQACYYHNQVSYLPRRSSSWYQNDEHYPYQPFASEDLDSTEYDGSDDEYELKTYFPNDYNQRRANIYPPADDYIDHAIAVEHYKGRKYYLNPKEMKHPPPSFKDKKEVSSSDPRLFGVEQRTCRLWGDGGREKRDGSLTTFKPNIHIEGVDHRLPSRHINVAGAFKRTSICALFRSVTSLALPIFITLKSSYNCEKTELQTTSGSHPQTTCDNHCYSVCIMASEEDILLSALKVYPHFRGGRVENYSGKIILSTPDRDSNHYLPIIGSLVCCESSALDHVTIKGGDVAILKTLPMVFVTQYGRSILAVCRSGALAVPFKRRKPPALTILLNTWLAVCSSAVLQDVKSKSSPPPIHPTDAPPEPMRLWSSFPVRLDLYAIDKPGKTRLAPLTTCLTDAEITSPSKKKKNPTVRRTCVVEMTSDGIYYTLDEDGGYSKLLEETEQTSVSHRCGSQRILKASTHFNKLPFIHQRKLSVNKTQPRDSPLPPLIHPSVIAISILTSLNKPDPNCVLLPVRRPLNHCWDAPIRASLPHSACHDARPDVTALPHPSLSTLPLTLPLSAE</sequence>
<gene>
    <name evidence="2" type="ORF">TMSB3V08_LOCUS548</name>
</gene>
<protein>
    <submittedName>
        <fullName evidence="2">Uncharacterized protein</fullName>
    </submittedName>
</protein>
<evidence type="ECO:0000313" key="2">
    <source>
        <dbReference type="EMBL" id="CAD7423561.1"/>
    </source>
</evidence>
<dbReference type="EMBL" id="OB792686">
    <property type="protein sequence ID" value="CAD7423561.1"/>
    <property type="molecule type" value="Genomic_DNA"/>
</dbReference>
<organism evidence="2">
    <name type="scientific">Timema monikensis</name>
    <dbReference type="NCBI Taxonomy" id="170555"/>
    <lineage>
        <taxon>Eukaryota</taxon>
        <taxon>Metazoa</taxon>
        <taxon>Ecdysozoa</taxon>
        <taxon>Arthropoda</taxon>
        <taxon>Hexapoda</taxon>
        <taxon>Insecta</taxon>
        <taxon>Pterygota</taxon>
        <taxon>Neoptera</taxon>
        <taxon>Polyneoptera</taxon>
        <taxon>Phasmatodea</taxon>
        <taxon>Timematodea</taxon>
        <taxon>Timematoidea</taxon>
        <taxon>Timematidae</taxon>
        <taxon>Timema</taxon>
    </lineage>
</organism>
<proteinExistence type="predicted"/>